<dbReference type="InterPro" id="IPR001375">
    <property type="entry name" value="Peptidase_S9_cat"/>
</dbReference>
<gene>
    <name evidence="3" type="ORF">FFLO_01877</name>
</gene>
<dbReference type="Proteomes" id="UP000812966">
    <property type="component" value="Unassembled WGS sequence"/>
</dbReference>
<evidence type="ECO:0000313" key="3">
    <source>
        <dbReference type="EMBL" id="KAG7562717.1"/>
    </source>
</evidence>
<dbReference type="GO" id="GO:0008236">
    <property type="term" value="F:serine-type peptidase activity"/>
    <property type="evidence" value="ECO:0007669"/>
    <property type="project" value="InterPro"/>
</dbReference>
<dbReference type="Pfam" id="PF20434">
    <property type="entry name" value="BD-FAE"/>
    <property type="match status" value="1"/>
</dbReference>
<feature type="domain" description="BD-FAE-like" evidence="2">
    <location>
        <begin position="25"/>
        <end position="138"/>
    </location>
</feature>
<proteinExistence type="predicted"/>
<reference evidence="3" key="1">
    <citation type="submission" date="2020-04" db="EMBL/GenBank/DDBJ databases">
        <title>Analysis of mating type loci in Filobasidium floriforme.</title>
        <authorList>
            <person name="Nowrousian M."/>
        </authorList>
    </citation>
    <scope>NUCLEOTIDE SEQUENCE</scope>
    <source>
        <strain evidence="3">CBS 6242</strain>
    </source>
</reference>
<dbReference type="SUPFAM" id="SSF53474">
    <property type="entry name" value="alpha/beta-Hydrolases"/>
    <property type="match status" value="1"/>
</dbReference>
<evidence type="ECO:0000313" key="4">
    <source>
        <dbReference type="Proteomes" id="UP000812966"/>
    </source>
</evidence>
<evidence type="ECO:0000259" key="2">
    <source>
        <dbReference type="Pfam" id="PF20434"/>
    </source>
</evidence>
<sequence length="359" mass="40205">MTTLIKHVNRYCITPSGLELFANFYYPPHCQDRKPRGLFVAYHGGGVINGSRDEEFINEPVRRAVLDNGYILVQPGYRLLIPTNGHDIISDVRNFYDYLASPAYTRTLPENVRPDLGKIVVAGFSGGGYVSRLAAIELIESAKEGRRKGIECTGMVSYFGMGGDVFQPDWAENKTGKSDPMDEVEHLYKRKEISDSPYTPGLKGWENRVDRDMIWDWFRSNGVFVDVLAGTRGTVLRDAWAKANSGSDSVSRMEIVRQIVPEEHHPVIPQIWFETPSNASSFPPSIYVHGTADDKVPYAESVLTVDQLRKAGKGKNEVEFITIDGVDHDLKVPGESECRPEVDEAHGKVADFILRQLRA</sequence>
<dbReference type="AlphaFoldDB" id="A0A8K0JPH0"/>
<comment type="caution">
    <text evidence="3">The sequence shown here is derived from an EMBL/GenBank/DDBJ whole genome shotgun (WGS) entry which is preliminary data.</text>
</comment>
<keyword evidence="4" id="KW-1185">Reference proteome</keyword>
<organism evidence="3 4">
    <name type="scientific">Filobasidium floriforme</name>
    <dbReference type="NCBI Taxonomy" id="5210"/>
    <lineage>
        <taxon>Eukaryota</taxon>
        <taxon>Fungi</taxon>
        <taxon>Dikarya</taxon>
        <taxon>Basidiomycota</taxon>
        <taxon>Agaricomycotina</taxon>
        <taxon>Tremellomycetes</taxon>
        <taxon>Filobasidiales</taxon>
        <taxon>Filobasidiaceae</taxon>
        <taxon>Filobasidium</taxon>
    </lineage>
</organism>
<dbReference type="InterPro" id="IPR049492">
    <property type="entry name" value="BD-FAE-like_dom"/>
</dbReference>
<dbReference type="EMBL" id="JABELV010000027">
    <property type="protein sequence ID" value="KAG7562717.1"/>
    <property type="molecule type" value="Genomic_DNA"/>
</dbReference>
<evidence type="ECO:0008006" key="5">
    <source>
        <dbReference type="Google" id="ProtNLM"/>
    </source>
</evidence>
<evidence type="ECO:0000259" key="1">
    <source>
        <dbReference type="Pfam" id="PF00326"/>
    </source>
</evidence>
<dbReference type="InterPro" id="IPR029058">
    <property type="entry name" value="AB_hydrolase_fold"/>
</dbReference>
<dbReference type="GO" id="GO:0006508">
    <property type="term" value="P:proteolysis"/>
    <property type="evidence" value="ECO:0007669"/>
    <property type="project" value="InterPro"/>
</dbReference>
<name>A0A8K0JPH0_9TREE</name>
<protein>
    <recommendedName>
        <fullName evidence="5">Alpha/beta-hydrolase</fullName>
    </recommendedName>
</protein>
<feature type="domain" description="Peptidase S9 prolyl oligopeptidase catalytic" evidence="1">
    <location>
        <begin position="282"/>
        <end position="334"/>
    </location>
</feature>
<accession>A0A8K0JPH0</accession>
<dbReference type="OrthoDB" id="19653at2759"/>
<dbReference type="Gene3D" id="3.40.50.1820">
    <property type="entry name" value="alpha/beta hydrolase"/>
    <property type="match status" value="1"/>
</dbReference>
<dbReference type="Pfam" id="PF00326">
    <property type="entry name" value="Peptidase_S9"/>
    <property type="match status" value="1"/>
</dbReference>